<dbReference type="EMBL" id="NRRE01000020">
    <property type="protein sequence ID" value="MBK1697058.1"/>
    <property type="molecule type" value="Genomic_DNA"/>
</dbReference>
<name>A0A934QHD9_9PROT</name>
<dbReference type="Gene3D" id="3.40.50.620">
    <property type="entry name" value="HUPs"/>
    <property type="match status" value="1"/>
</dbReference>
<dbReference type="Proteomes" id="UP000778970">
    <property type="component" value="Unassembled WGS sequence"/>
</dbReference>
<dbReference type="CDD" id="cd00293">
    <property type="entry name" value="USP-like"/>
    <property type="match status" value="1"/>
</dbReference>
<evidence type="ECO:0000313" key="2">
    <source>
        <dbReference type="EMBL" id="MBK1697058.1"/>
    </source>
</evidence>
<dbReference type="InterPro" id="IPR006016">
    <property type="entry name" value="UspA"/>
</dbReference>
<dbReference type="Pfam" id="PF00582">
    <property type="entry name" value="Usp"/>
    <property type="match status" value="1"/>
</dbReference>
<evidence type="ECO:0000259" key="1">
    <source>
        <dbReference type="Pfam" id="PF00582"/>
    </source>
</evidence>
<keyword evidence="3" id="KW-1185">Reference proteome</keyword>
<evidence type="ECO:0000313" key="3">
    <source>
        <dbReference type="Proteomes" id="UP000778970"/>
    </source>
</evidence>
<comment type="caution">
    <text evidence="2">The sequence shown here is derived from an EMBL/GenBank/DDBJ whole genome shotgun (WGS) entry which is preliminary data.</text>
</comment>
<organism evidence="2 3">
    <name type="scientific">Rhodovibrio salinarum</name>
    <dbReference type="NCBI Taxonomy" id="1087"/>
    <lineage>
        <taxon>Bacteria</taxon>
        <taxon>Pseudomonadati</taxon>
        <taxon>Pseudomonadota</taxon>
        <taxon>Alphaproteobacteria</taxon>
        <taxon>Rhodospirillales</taxon>
        <taxon>Rhodovibrionaceae</taxon>
        <taxon>Rhodovibrio</taxon>
    </lineage>
</organism>
<accession>A0A934QHD9</accession>
<feature type="domain" description="UspA" evidence="1">
    <location>
        <begin position="23"/>
        <end position="161"/>
    </location>
</feature>
<reference evidence="2" key="1">
    <citation type="submission" date="2017-08" db="EMBL/GenBank/DDBJ databases">
        <authorList>
            <person name="Imhoff J.F."/>
            <person name="Rahn T."/>
            <person name="Kuenzel S."/>
            <person name="Neulinger S.C."/>
        </authorList>
    </citation>
    <scope>NUCLEOTIDE SEQUENCE</scope>
    <source>
        <strain evidence="2">DSM 9154</strain>
    </source>
</reference>
<reference evidence="2" key="2">
    <citation type="journal article" date="2020" name="Microorganisms">
        <title>Osmotic Adaptation and Compatible Solute Biosynthesis of Phototrophic Bacteria as Revealed from Genome Analyses.</title>
        <authorList>
            <person name="Imhoff J.F."/>
            <person name="Rahn T."/>
            <person name="Kunzel S."/>
            <person name="Keller A."/>
            <person name="Neulinger S.C."/>
        </authorList>
    </citation>
    <scope>NUCLEOTIDE SEQUENCE</scope>
    <source>
        <strain evidence="2">DSM 9154</strain>
    </source>
</reference>
<gene>
    <name evidence="2" type="ORF">CKO21_07340</name>
</gene>
<dbReference type="SUPFAM" id="SSF52402">
    <property type="entry name" value="Adenine nucleotide alpha hydrolases-like"/>
    <property type="match status" value="1"/>
</dbReference>
<dbReference type="InterPro" id="IPR014729">
    <property type="entry name" value="Rossmann-like_a/b/a_fold"/>
</dbReference>
<proteinExistence type="predicted"/>
<protein>
    <submittedName>
        <fullName evidence="2">Universal stress protein</fullName>
    </submittedName>
</protein>
<dbReference type="AlphaFoldDB" id="A0A934QHD9"/>
<sequence length="173" mass="18724">MSADSFEKPFADYPSGASGSERRVFLVVVDETEEMEVALRFACGRAAHTGGRVALLHVLEPNDFQNWMAVGDLMRHESRAEAEKLLQRYAAKAQQWSGSTPILFLREGQRHDELIRLIEEEPAISILVLGASTGQGGPGPLISALTGKLVGKLRIPMTVVPGNLGESDIASIV</sequence>
<dbReference type="RefSeq" id="WP_027287476.1">
    <property type="nucleotide sequence ID" value="NZ_NRRE01000020.1"/>
</dbReference>